<dbReference type="InterPro" id="IPR015421">
    <property type="entry name" value="PyrdxlP-dep_Trfase_major"/>
</dbReference>
<comment type="subunit">
    <text evidence="9">Homodimer.</text>
</comment>
<sequence length="429" mass="46639">MDPDDILAIDQAHAWHPYTSTLDRDPVYPVRSAHGCRIELMDGRSLIDGMASWWCAIHGYNHPALNQAAREQLDQMAHVMFGGLTHEPAMRLVRSLVALTPEPLQHVFLCDSGSVAVEVAIKMALQFWISAGRPERHRLLTIRSGYHGDTFNAMSVCDPVTGMHHLFNRVLPQQIFAPAPGCRFGEPCTDADIAPFAELIERHQHELAAVILEPIVQGAGGMRFYSAEYLQQVRALCDQFDVLLIADEIATGFGRTGRLFACEHAGIAPDILTLGKALTGGYLTLAATLASRRVAHGISSGAPGVFMHGPTFMGNPLACAIANASIELLLAQDWAANIQRLERGLTAGLAPCRGQSGVADVRVLGGIGVVEMERPVPMREIQRRLVDSGVWVRPFGRLVYLMPPYVISDAELTQLCAAVVEVIAGRSGF</sequence>
<dbReference type="NCBIfam" id="NF005940">
    <property type="entry name" value="PRK07986.1"/>
    <property type="match status" value="1"/>
</dbReference>
<keyword evidence="4 9" id="KW-0808">Transferase</keyword>
<feature type="binding site" evidence="9">
    <location>
        <begin position="113"/>
        <end position="114"/>
    </location>
    <ligand>
        <name>pyridoxal 5'-phosphate</name>
        <dbReference type="ChEBI" id="CHEBI:597326"/>
    </ligand>
</feature>
<evidence type="ECO:0000256" key="1">
    <source>
        <dbReference type="ARBA" id="ARBA00001933"/>
    </source>
</evidence>
<dbReference type="FunFam" id="3.40.640.10:FF:000041">
    <property type="entry name" value="Adenosylmethionine-8-amino-7-oxononanoate aminotransferase"/>
    <property type="match status" value="1"/>
</dbReference>
<comment type="similarity">
    <text evidence="9">Belongs to the class-III pyridoxal-phosphate-dependent aminotransferase family. BioA subfamily.</text>
</comment>
<keyword evidence="5 9" id="KW-0949">S-adenosyl-L-methionine</keyword>
<protein>
    <recommendedName>
        <fullName evidence="9">Adenosylmethionine-8-amino-7-oxononanoate aminotransferase</fullName>
        <ecNumber evidence="9">2.6.1.62</ecNumber>
    </recommendedName>
    <alternativeName>
        <fullName evidence="9">7,8-diamino-pelargonic acid aminotransferase</fullName>
        <shortName evidence="9">DAPA AT</shortName>
        <shortName evidence="9">DAPA aminotransferase</shortName>
    </alternativeName>
    <alternativeName>
        <fullName evidence="9">7,8-diaminononanoate synthase</fullName>
        <shortName evidence="9">DANS</shortName>
    </alternativeName>
    <alternativeName>
        <fullName evidence="9">Diaminopelargonic acid synthase</fullName>
    </alternativeName>
</protein>
<dbReference type="RefSeq" id="WP_155451527.1">
    <property type="nucleotide sequence ID" value="NZ_WNKT01000061.1"/>
</dbReference>
<evidence type="ECO:0000256" key="4">
    <source>
        <dbReference type="ARBA" id="ARBA00022679"/>
    </source>
</evidence>
<dbReference type="Pfam" id="PF00202">
    <property type="entry name" value="Aminotran_3"/>
    <property type="match status" value="1"/>
</dbReference>
<evidence type="ECO:0000256" key="2">
    <source>
        <dbReference type="ARBA" id="ARBA00005063"/>
    </source>
</evidence>
<dbReference type="InterPro" id="IPR005814">
    <property type="entry name" value="Aminotrans_3"/>
</dbReference>
<dbReference type="PANTHER" id="PTHR42684">
    <property type="entry name" value="ADENOSYLMETHIONINE-8-AMINO-7-OXONONANOATE AMINOTRANSFERASE"/>
    <property type="match status" value="1"/>
</dbReference>
<organism evidence="10 11">
    <name type="scientific">Allochromatium palmeri</name>
    <dbReference type="NCBI Taxonomy" id="231048"/>
    <lineage>
        <taxon>Bacteria</taxon>
        <taxon>Pseudomonadati</taxon>
        <taxon>Pseudomonadota</taxon>
        <taxon>Gammaproteobacteria</taxon>
        <taxon>Chromatiales</taxon>
        <taxon>Chromatiaceae</taxon>
        <taxon>Allochromatium</taxon>
    </lineage>
</organism>
<dbReference type="PIRSF" id="PIRSF000521">
    <property type="entry name" value="Transaminase_4ab_Lys_Orn"/>
    <property type="match status" value="1"/>
</dbReference>
<feature type="site" description="Participates in the substrate recognition with KAPA and in a stacking interaction with the adenine ring of SAM" evidence="9">
    <location>
        <position position="18"/>
    </location>
</feature>
<evidence type="ECO:0000256" key="7">
    <source>
        <dbReference type="ARBA" id="ARBA00022898"/>
    </source>
</evidence>
<evidence type="ECO:0000313" key="10">
    <source>
        <dbReference type="EMBL" id="MTW22979.1"/>
    </source>
</evidence>
<keyword evidence="6 9" id="KW-0093">Biotin biosynthesis</keyword>
<comment type="caution">
    <text evidence="10">The sequence shown here is derived from an EMBL/GenBank/DDBJ whole genome shotgun (WGS) entry which is preliminary data.</text>
</comment>
<dbReference type="Proteomes" id="UP000434044">
    <property type="component" value="Unassembled WGS sequence"/>
</dbReference>
<evidence type="ECO:0000256" key="6">
    <source>
        <dbReference type="ARBA" id="ARBA00022756"/>
    </source>
</evidence>
<dbReference type="GO" id="GO:0004015">
    <property type="term" value="F:adenosylmethionine-8-amino-7-oxononanoate transaminase activity"/>
    <property type="evidence" value="ECO:0007669"/>
    <property type="project" value="UniProtKB-UniRule"/>
</dbReference>
<dbReference type="NCBIfam" id="TIGR00508">
    <property type="entry name" value="bioA"/>
    <property type="match status" value="1"/>
</dbReference>
<comment type="function">
    <text evidence="9">Catalyzes the transfer of the alpha-amino group from S-adenosyl-L-methionine (SAM) to 7-keto-8-aminopelargonic acid (KAPA) to form 7,8-diaminopelargonic acid (DAPA). It is the only aminotransferase known to utilize SAM as an amino donor.</text>
</comment>
<dbReference type="UniPathway" id="UPA00078">
    <property type="reaction ID" value="UER00160"/>
</dbReference>
<dbReference type="PROSITE" id="PS00600">
    <property type="entry name" value="AA_TRANSFER_CLASS_3"/>
    <property type="match status" value="1"/>
</dbReference>
<dbReference type="PANTHER" id="PTHR42684:SF17">
    <property type="entry name" value="ADENOSYLMETHIONINE-8-AMINO-7-OXONONANOATE AMINOTRANSFERASE"/>
    <property type="match status" value="1"/>
</dbReference>
<evidence type="ECO:0000313" key="11">
    <source>
        <dbReference type="Proteomes" id="UP000434044"/>
    </source>
</evidence>
<keyword evidence="9" id="KW-0963">Cytoplasm</keyword>
<dbReference type="InterPro" id="IPR005815">
    <property type="entry name" value="BioA"/>
</dbReference>
<dbReference type="GO" id="GO:0030170">
    <property type="term" value="F:pyridoxal phosphate binding"/>
    <property type="evidence" value="ECO:0007669"/>
    <property type="project" value="UniProtKB-UniRule"/>
</dbReference>
<comment type="catalytic activity">
    <reaction evidence="8 9">
        <text>(8S)-8-amino-7-oxononanoate + S-adenosyl-L-methionine = S-adenosyl-4-methylsulfanyl-2-oxobutanoate + (7R,8S)-7,8-diammoniononanoate</text>
        <dbReference type="Rhea" id="RHEA:16861"/>
        <dbReference type="ChEBI" id="CHEBI:16490"/>
        <dbReference type="ChEBI" id="CHEBI:59789"/>
        <dbReference type="ChEBI" id="CHEBI:149468"/>
        <dbReference type="ChEBI" id="CHEBI:149469"/>
        <dbReference type="EC" id="2.6.1.62"/>
    </reaction>
</comment>
<comment type="pathway">
    <text evidence="2 9">Cofactor biosynthesis; biotin biosynthesis; 7,8-diaminononanoate from 8-amino-7-oxononanoate (SAM route): step 1/1.</text>
</comment>
<reference evidence="10 11" key="1">
    <citation type="submission" date="2019-11" db="EMBL/GenBank/DDBJ databases">
        <title>Whole-genome sequence of the anaerobic purple sulfur bacterium Allochromatium palmeri DSM 15591.</title>
        <authorList>
            <person name="Kyndt J.A."/>
            <person name="Meyer T.E."/>
        </authorList>
    </citation>
    <scope>NUCLEOTIDE SEQUENCE [LARGE SCALE GENOMIC DNA]</scope>
    <source>
        <strain evidence="10 11">DSM 15591</strain>
    </source>
</reference>
<evidence type="ECO:0000256" key="9">
    <source>
        <dbReference type="HAMAP-Rule" id="MF_00834"/>
    </source>
</evidence>
<accession>A0A6N8EJ72</accession>
<dbReference type="SUPFAM" id="SSF53383">
    <property type="entry name" value="PLP-dependent transferases"/>
    <property type="match status" value="1"/>
</dbReference>
<feature type="binding site" evidence="9">
    <location>
        <position position="393"/>
    </location>
    <ligand>
        <name>substrate</name>
    </ligand>
</feature>
<dbReference type="InterPro" id="IPR015422">
    <property type="entry name" value="PyrdxlP-dep_Trfase_small"/>
</dbReference>
<feature type="binding site" evidence="9">
    <location>
        <position position="276"/>
    </location>
    <ligand>
        <name>substrate</name>
    </ligand>
</feature>
<gene>
    <name evidence="9 10" type="primary">bioA</name>
    <name evidence="10" type="ORF">GJ668_18160</name>
</gene>
<dbReference type="AlphaFoldDB" id="A0A6N8EJ72"/>
<feature type="binding site" evidence="9">
    <location>
        <position position="247"/>
    </location>
    <ligand>
        <name>pyridoxal 5'-phosphate</name>
        <dbReference type="ChEBI" id="CHEBI:597326"/>
    </ligand>
</feature>
<feature type="binding site" evidence="9">
    <location>
        <position position="309"/>
    </location>
    <ligand>
        <name>substrate</name>
    </ligand>
</feature>
<dbReference type="NCBIfam" id="NF004624">
    <property type="entry name" value="PRK05964.1"/>
    <property type="match status" value="1"/>
</dbReference>
<dbReference type="CDD" id="cd00610">
    <property type="entry name" value="OAT_like"/>
    <property type="match status" value="1"/>
</dbReference>
<feature type="binding site" evidence="9">
    <location>
        <position position="53"/>
    </location>
    <ligand>
        <name>substrate</name>
    </ligand>
</feature>
<dbReference type="InterPro" id="IPR015424">
    <property type="entry name" value="PyrdxlP-dep_Trfase"/>
</dbReference>
<dbReference type="InterPro" id="IPR049704">
    <property type="entry name" value="Aminotrans_3_PPA_site"/>
</dbReference>
<dbReference type="EC" id="2.6.1.62" evidence="9"/>
<evidence type="ECO:0000256" key="3">
    <source>
        <dbReference type="ARBA" id="ARBA00022576"/>
    </source>
</evidence>
<evidence type="ECO:0000256" key="5">
    <source>
        <dbReference type="ARBA" id="ARBA00022691"/>
    </source>
</evidence>
<dbReference type="EMBL" id="WNKT01000061">
    <property type="protein sequence ID" value="MTW22979.1"/>
    <property type="molecule type" value="Genomic_DNA"/>
</dbReference>
<proteinExistence type="inferred from homology"/>
<keyword evidence="3 9" id="KW-0032">Aminotransferase</keyword>
<dbReference type="HAMAP" id="MF_00834">
    <property type="entry name" value="BioA"/>
    <property type="match status" value="1"/>
</dbReference>
<dbReference type="OrthoDB" id="9770449at2"/>
<comment type="cofactor">
    <cofactor evidence="1 9">
        <name>pyridoxal 5'-phosphate</name>
        <dbReference type="ChEBI" id="CHEBI:597326"/>
    </cofactor>
</comment>
<comment type="subcellular location">
    <subcellularLocation>
        <location evidence="9">Cytoplasm</location>
    </subcellularLocation>
</comment>
<dbReference type="GO" id="GO:0009102">
    <property type="term" value="P:biotin biosynthetic process"/>
    <property type="evidence" value="ECO:0007669"/>
    <property type="project" value="UniProtKB-UniRule"/>
</dbReference>
<keyword evidence="11" id="KW-1185">Reference proteome</keyword>
<evidence type="ECO:0000256" key="8">
    <source>
        <dbReference type="ARBA" id="ARBA00048449"/>
    </source>
</evidence>
<keyword evidence="7 9" id="KW-0663">Pyridoxal phosphate</keyword>
<feature type="binding site" evidence="9">
    <location>
        <begin position="310"/>
        <end position="311"/>
    </location>
    <ligand>
        <name>pyridoxal 5'-phosphate</name>
        <dbReference type="ChEBI" id="CHEBI:597326"/>
    </ligand>
</feature>
<dbReference type="GO" id="GO:0005737">
    <property type="term" value="C:cytoplasm"/>
    <property type="evidence" value="ECO:0007669"/>
    <property type="project" value="UniProtKB-SubCell"/>
</dbReference>
<name>A0A6N8EJ72_9GAMM</name>
<dbReference type="Gene3D" id="3.90.1150.10">
    <property type="entry name" value="Aspartate Aminotransferase, domain 1"/>
    <property type="match status" value="1"/>
</dbReference>
<dbReference type="Gene3D" id="3.40.640.10">
    <property type="entry name" value="Type I PLP-dependent aspartate aminotransferase-like (Major domain)"/>
    <property type="match status" value="1"/>
</dbReference>
<feature type="modified residue" description="N6-(pyridoxal phosphate)lysine" evidence="9">
    <location>
        <position position="276"/>
    </location>
</feature>
<feature type="binding site" evidence="9">
    <location>
        <position position="146"/>
    </location>
    <ligand>
        <name>substrate</name>
    </ligand>
</feature>